<sequence>MVSWQYFNVVFVVNITSSSGEAVTTPSNIDALLHKARAQYRVNCQETRQLAQAAHTASELIRYTEGLAHAEFLIGKAQLILNTPEIALPTLRCALKRVKPFNLPKLEAEILVSLATAQQMLGQFHAAFLLWLDALQSALRANARECYVEAYLGLGDLHVQCADPSKALHFLSLAVEWADLSADQDLCCKARLHLAAVLVTLEQYTLAERILMYAQTLLILPLRRDWQAEICNYLGMIHAAQHENELALASFNEALKINAEAGFLWGQTLNLLGLGRLKVSLQDTQGAEADLQQALHYATQFNGLSLLQQIHHQLYQIYEARGDYVHAMMHHIGFHDHFMKLQQQLTASKLSAVDARRLSLIEMKLKLLASELEVTQLKQQRHQESGRLQALESAAYRDALTGLYNRRALDERLPELIHAANENQESLWAIMIDFDHFKRVNDHFSHHIGDVVLRNGCAALAKLTRERDMLARYGGEEFVLIVTHVDEAIVGKIAERMRREIEQLPWADVHAGLEISISLGGAQWQQGQTSEQLMSRADQALYLAKDAGRNCVRFMGADDA</sequence>
<gene>
    <name evidence="5" type="ORF">K4H28_13870</name>
</gene>
<dbReference type="Gene3D" id="1.25.40.10">
    <property type="entry name" value="Tetratricopeptide repeat domain"/>
    <property type="match status" value="2"/>
</dbReference>
<dbReference type="SUPFAM" id="SSF55073">
    <property type="entry name" value="Nucleotide cyclase"/>
    <property type="match status" value="1"/>
</dbReference>
<dbReference type="InterPro" id="IPR000160">
    <property type="entry name" value="GGDEF_dom"/>
</dbReference>
<dbReference type="EMBL" id="CP081150">
    <property type="protein sequence ID" value="QZA77358.1"/>
    <property type="molecule type" value="Genomic_DNA"/>
</dbReference>
<evidence type="ECO:0000313" key="6">
    <source>
        <dbReference type="Proteomes" id="UP000825679"/>
    </source>
</evidence>
<dbReference type="InterPro" id="IPR011990">
    <property type="entry name" value="TPR-like_helical_dom_sf"/>
</dbReference>
<dbReference type="EC" id="2.7.7.65" evidence="1"/>
<dbReference type="NCBIfam" id="TIGR00254">
    <property type="entry name" value="GGDEF"/>
    <property type="match status" value="1"/>
</dbReference>
<dbReference type="SMART" id="SM00028">
    <property type="entry name" value="TPR"/>
    <property type="match status" value="4"/>
</dbReference>
<comment type="catalytic activity">
    <reaction evidence="2">
        <text>2 GTP = 3',3'-c-di-GMP + 2 diphosphate</text>
        <dbReference type="Rhea" id="RHEA:24898"/>
        <dbReference type="ChEBI" id="CHEBI:33019"/>
        <dbReference type="ChEBI" id="CHEBI:37565"/>
        <dbReference type="ChEBI" id="CHEBI:58805"/>
        <dbReference type="EC" id="2.7.7.65"/>
    </reaction>
</comment>
<dbReference type="PROSITE" id="PS50887">
    <property type="entry name" value="GGDEF"/>
    <property type="match status" value="1"/>
</dbReference>
<evidence type="ECO:0000256" key="3">
    <source>
        <dbReference type="PROSITE-ProRule" id="PRU00339"/>
    </source>
</evidence>
<keyword evidence="3" id="KW-0802">TPR repeat</keyword>
<dbReference type="RefSeq" id="WP_221005741.1">
    <property type="nucleotide sequence ID" value="NZ_CP081150.1"/>
</dbReference>
<dbReference type="InterPro" id="IPR050469">
    <property type="entry name" value="Diguanylate_Cyclase"/>
</dbReference>
<dbReference type="CDD" id="cd01949">
    <property type="entry name" value="GGDEF"/>
    <property type="match status" value="1"/>
</dbReference>
<evidence type="ECO:0000313" key="5">
    <source>
        <dbReference type="EMBL" id="QZA77358.1"/>
    </source>
</evidence>
<reference evidence="5 6" key="1">
    <citation type="submission" date="2021-08" db="EMBL/GenBank/DDBJ databases">
        <title>complete genome sequencing of Deefgea sp. D25.</title>
        <authorList>
            <person name="Bae J.-W."/>
            <person name="Gim D.-H."/>
        </authorList>
    </citation>
    <scope>NUCLEOTIDE SEQUENCE [LARGE SCALE GENOMIC DNA]</scope>
    <source>
        <strain evidence="5 6">D25</strain>
    </source>
</reference>
<dbReference type="InterPro" id="IPR019734">
    <property type="entry name" value="TPR_rpt"/>
</dbReference>
<dbReference type="Pfam" id="PF00990">
    <property type="entry name" value="GGDEF"/>
    <property type="match status" value="1"/>
</dbReference>
<dbReference type="SUPFAM" id="SSF48452">
    <property type="entry name" value="TPR-like"/>
    <property type="match status" value="2"/>
</dbReference>
<evidence type="ECO:0000256" key="2">
    <source>
        <dbReference type="ARBA" id="ARBA00034247"/>
    </source>
</evidence>
<evidence type="ECO:0000259" key="4">
    <source>
        <dbReference type="PROSITE" id="PS50887"/>
    </source>
</evidence>
<dbReference type="InterPro" id="IPR029787">
    <property type="entry name" value="Nucleotide_cyclase"/>
</dbReference>
<feature type="repeat" description="TPR" evidence="3">
    <location>
        <begin position="228"/>
        <end position="261"/>
    </location>
</feature>
<feature type="domain" description="GGDEF" evidence="4">
    <location>
        <begin position="425"/>
        <end position="557"/>
    </location>
</feature>
<protein>
    <recommendedName>
        <fullName evidence="1">diguanylate cyclase</fullName>
        <ecNumber evidence="1">2.7.7.65</ecNumber>
    </recommendedName>
</protein>
<name>A0ABX8Z463_9NEIS</name>
<accession>A0ABX8Z463</accession>
<keyword evidence="6" id="KW-1185">Reference proteome</keyword>
<dbReference type="PROSITE" id="PS50005">
    <property type="entry name" value="TPR"/>
    <property type="match status" value="1"/>
</dbReference>
<dbReference type="Proteomes" id="UP000825679">
    <property type="component" value="Chromosome"/>
</dbReference>
<dbReference type="SMART" id="SM00267">
    <property type="entry name" value="GGDEF"/>
    <property type="match status" value="1"/>
</dbReference>
<dbReference type="PANTHER" id="PTHR45138:SF9">
    <property type="entry name" value="DIGUANYLATE CYCLASE DGCM-RELATED"/>
    <property type="match status" value="1"/>
</dbReference>
<organism evidence="5 6">
    <name type="scientific">Deefgea tanakiae</name>
    <dbReference type="NCBI Taxonomy" id="2865840"/>
    <lineage>
        <taxon>Bacteria</taxon>
        <taxon>Pseudomonadati</taxon>
        <taxon>Pseudomonadota</taxon>
        <taxon>Betaproteobacteria</taxon>
        <taxon>Neisseriales</taxon>
        <taxon>Chitinibacteraceae</taxon>
        <taxon>Deefgea</taxon>
    </lineage>
</organism>
<dbReference type="InterPro" id="IPR043128">
    <property type="entry name" value="Rev_trsase/Diguanyl_cyclase"/>
</dbReference>
<evidence type="ECO:0000256" key="1">
    <source>
        <dbReference type="ARBA" id="ARBA00012528"/>
    </source>
</evidence>
<dbReference type="Gene3D" id="3.30.70.270">
    <property type="match status" value="1"/>
</dbReference>
<proteinExistence type="predicted"/>
<dbReference type="PANTHER" id="PTHR45138">
    <property type="entry name" value="REGULATORY COMPONENTS OF SENSORY TRANSDUCTION SYSTEM"/>
    <property type="match status" value="1"/>
</dbReference>